<gene>
    <name evidence="6" type="ORF">ABID16_003675</name>
</gene>
<comment type="similarity">
    <text evidence="5">Belongs to the UPF0314 family.</text>
</comment>
<sequence>MTAAMDQRPDALKSSLAWLGVALAILAVQILSEHYMGRLWICSCGEIKLFEPSVHSAGNSQHISDWYTPSHIIHGFIFYGLGFLLLRRYPVALRLAFATLIEAGWEILENSPIIIERYRSVTVSYGYEGDSILNSAMDTVAMAIGFFFAARAPVWLTIIIAIGFEIATAIIIRDNLALNIIMLVWPIDAIRQWQSAL</sequence>
<proteinExistence type="inferred from homology"/>
<dbReference type="Pfam" id="PF10755">
    <property type="entry name" value="DUF2585"/>
    <property type="match status" value="1"/>
</dbReference>
<dbReference type="HAMAP" id="MF_01514">
    <property type="entry name" value="UPF0314"/>
    <property type="match status" value="1"/>
</dbReference>
<keyword evidence="3 5" id="KW-1133">Transmembrane helix</keyword>
<reference evidence="6 7" key="1">
    <citation type="submission" date="2024-06" db="EMBL/GenBank/DDBJ databases">
        <title>Genomic Encyclopedia of Type Strains, Phase IV (KMG-IV): sequencing the most valuable type-strain genomes for metagenomic binning, comparative biology and taxonomic classification.</title>
        <authorList>
            <person name="Goeker M."/>
        </authorList>
    </citation>
    <scope>NUCLEOTIDE SEQUENCE [LARGE SCALE GENOMIC DNA]</scope>
    <source>
        <strain evidence="6 7">DSM 29780</strain>
    </source>
</reference>
<feature type="transmembrane region" description="Helical" evidence="5">
    <location>
        <begin position="155"/>
        <end position="172"/>
    </location>
</feature>
<keyword evidence="2 5" id="KW-0812">Transmembrane</keyword>
<dbReference type="EMBL" id="JBEPMB010000007">
    <property type="protein sequence ID" value="MET3615331.1"/>
    <property type="molecule type" value="Genomic_DNA"/>
</dbReference>
<keyword evidence="1 5" id="KW-1003">Cell membrane</keyword>
<name>A0ABV2J3M2_9HYPH</name>
<evidence type="ECO:0000256" key="5">
    <source>
        <dbReference type="HAMAP-Rule" id="MF_01514"/>
    </source>
</evidence>
<comment type="caution">
    <text evidence="6">The sequence shown here is derived from an EMBL/GenBank/DDBJ whole genome shotgun (WGS) entry which is preliminary data.</text>
</comment>
<dbReference type="InterPro" id="IPR019691">
    <property type="entry name" value="DUF2585"/>
</dbReference>
<evidence type="ECO:0000256" key="1">
    <source>
        <dbReference type="ARBA" id="ARBA00022475"/>
    </source>
</evidence>
<comment type="subcellular location">
    <subcellularLocation>
        <location evidence="5">Cell membrane</location>
        <topology evidence="5">Multi-pass membrane protein</topology>
    </subcellularLocation>
</comment>
<evidence type="ECO:0000313" key="6">
    <source>
        <dbReference type="EMBL" id="MET3615331.1"/>
    </source>
</evidence>
<dbReference type="Proteomes" id="UP001549047">
    <property type="component" value="Unassembled WGS sequence"/>
</dbReference>
<evidence type="ECO:0000313" key="7">
    <source>
        <dbReference type="Proteomes" id="UP001549047"/>
    </source>
</evidence>
<evidence type="ECO:0000256" key="2">
    <source>
        <dbReference type="ARBA" id="ARBA00022692"/>
    </source>
</evidence>
<dbReference type="NCBIfam" id="NF002099">
    <property type="entry name" value="PRK00944.1"/>
    <property type="match status" value="1"/>
</dbReference>
<evidence type="ECO:0000256" key="3">
    <source>
        <dbReference type="ARBA" id="ARBA00022989"/>
    </source>
</evidence>
<protein>
    <recommendedName>
        <fullName evidence="5">UPF0314 protein ABID16_003675</fullName>
    </recommendedName>
</protein>
<accession>A0ABV2J3M2</accession>
<keyword evidence="7" id="KW-1185">Reference proteome</keyword>
<keyword evidence="4 5" id="KW-0472">Membrane</keyword>
<organism evidence="6 7">
    <name type="scientific">Rhizobium aquaticum</name>
    <dbReference type="NCBI Taxonomy" id="1549636"/>
    <lineage>
        <taxon>Bacteria</taxon>
        <taxon>Pseudomonadati</taxon>
        <taxon>Pseudomonadota</taxon>
        <taxon>Alphaproteobacteria</taxon>
        <taxon>Hyphomicrobiales</taxon>
        <taxon>Rhizobiaceae</taxon>
        <taxon>Rhizobium/Agrobacterium group</taxon>
        <taxon>Rhizobium</taxon>
    </lineage>
</organism>
<feature type="transmembrane region" description="Helical" evidence="5">
    <location>
        <begin position="12"/>
        <end position="31"/>
    </location>
</feature>
<feature type="transmembrane region" description="Helical" evidence="5">
    <location>
        <begin position="66"/>
        <end position="86"/>
    </location>
</feature>
<evidence type="ECO:0000256" key="4">
    <source>
        <dbReference type="ARBA" id="ARBA00023136"/>
    </source>
</evidence>